<keyword evidence="7 11" id="KW-1133">Transmembrane helix</keyword>
<dbReference type="SUPFAM" id="SSF90112">
    <property type="entry name" value="Neurotransmitter-gated ion-channel transmembrane pore"/>
    <property type="match status" value="1"/>
</dbReference>
<dbReference type="Gene3D" id="1.20.58.390">
    <property type="entry name" value="Neurotransmitter-gated ion-channel transmembrane domain"/>
    <property type="match status" value="2"/>
</dbReference>
<evidence type="ECO:0000259" key="12">
    <source>
        <dbReference type="Pfam" id="PF02931"/>
    </source>
</evidence>
<feature type="transmembrane region" description="Helical" evidence="11">
    <location>
        <begin position="406"/>
        <end position="430"/>
    </location>
</feature>
<accession>A0ABQ9E2S7</accession>
<dbReference type="InterPro" id="IPR006202">
    <property type="entry name" value="Neur_chan_lig-bd"/>
</dbReference>
<evidence type="ECO:0000256" key="8">
    <source>
        <dbReference type="ARBA" id="ARBA00023065"/>
    </source>
</evidence>
<organism evidence="13 14">
    <name type="scientific">Tegillarca granosa</name>
    <name type="common">Malaysian cockle</name>
    <name type="synonym">Anadara granosa</name>
    <dbReference type="NCBI Taxonomy" id="220873"/>
    <lineage>
        <taxon>Eukaryota</taxon>
        <taxon>Metazoa</taxon>
        <taxon>Spiralia</taxon>
        <taxon>Lophotrochozoa</taxon>
        <taxon>Mollusca</taxon>
        <taxon>Bivalvia</taxon>
        <taxon>Autobranchia</taxon>
        <taxon>Pteriomorphia</taxon>
        <taxon>Arcoida</taxon>
        <taxon>Arcoidea</taxon>
        <taxon>Arcidae</taxon>
        <taxon>Tegillarca</taxon>
    </lineage>
</organism>
<keyword evidence="4" id="KW-1003">Cell membrane</keyword>
<feature type="transmembrane region" description="Helical" evidence="11">
    <location>
        <begin position="322"/>
        <end position="344"/>
    </location>
</feature>
<dbReference type="Proteomes" id="UP001217089">
    <property type="component" value="Unassembled WGS sequence"/>
</dbReference>
<comment type="similarity">
    <text evidence="11">Belongs to the ligand-gated ion channel (TC 1.A.9) family.</text>
</comment>
<evidence type="ECO:0000313" key="14">
    <source>
        <dbReference type="Proteomes" id="UP001217089"/>
    </source>
</evidence>
<dbReference type="PRINTS" id="PR00252">
    <property type="entry name" value="NRIONCHANNEL"/>
</dbReference>
<comment type="caution">
    <text evidence="11">Lacks conserved residue(s) required for the propagation of feature annotation.</text>
</comment>
<comment type="subcellular location">
    <subcellularLocation>
        <location evidence="2">Cell membrane</location>
    </subcellularLocation>
    <subcellularLocation>
        <location evidence="1">Membrane</location>
        <topology evidence="1">Multi-pass membrane protein</topology>
    </subcellularLocation>
</comment>
<gene>
    <name evidence="13" type="ORF">KUTeg_024336</name>
</gene>
<dbReference type="InterPro" id="IPR018000">
    <property type="entry name" value="Neurotransmitter_ion_chnl_CS"/>
</dbReference>
<evidence type="ECO:0000313" key="13">
    <source>
        <dbReference type="EMBL" id="KAJ8297805.1"/>
    </source>
</evidence>
<dbReference type="PRINTS" id="PR00253">
    <property type="entry name" value="GABAARECEPTR"/>
</dbReference>
<evidence type="ECO:0000256" key="10">
    <source>
        <dbReference type="ARBA" id="ARBA00023303"/>
    </source>
</evidence>
<dbReference type="PROSITE" id="PS00236">
    <property type="entry name" value="NEUROTR_ION_CHANNEL"/>
    <property type="match status" value="1"/>
</dbReference>
<comment type="caution">
    <text evidence="13">The sequence shown here is derived from an EMBL/GenBank/DDBJ whole genome shotgun (WGS) entry which is preliminary data.</text>
</comment>
<evidence type="ECO:0000256" key="11">
    <source>
        <dbReference type="RuleBase" id="RU000687"/>
    </source>
</evidence>
<keyword evidence="14" id="KW-1185">Reference proteome</keyword>
<evidence type="ECO:0000256" key="4">
    <source>
        <dbReference type="ARBA" id="ARBA00022475"/>
    </source>
</evidence>
<evidence type="ECO:0000256" key="6">
    <source>
        <dbReference type="ARBA" id="ARBA00022729"/>
    </source>
</evidence>
<evidence type="ECO:0000256" key="2">
    <source>
        <dbReference type="ARBA" id="ARBA00004236"/>
    </source>
</evidence>
<dbReference type="PANTHER" id="PTHR18945">
    <property type="entry name" value="NEUROTRANSMITTER GATED ION CHANNEL"/>
    <property type="match status" value="1"/>
</dbReference>
<keyword evidence="8 11" id="KW-0406">Ion transport</keyword>
<dbReference type="InterPro" id="IPR006028">
    <property type="entry name" value="GABAA/Glycine_rcpt"/>
</dbReference>
<name>A0ABQ9E2S7_TEGGR</name>
<dbReference type="Gene3D" id="2.70.170.10">
    <property type="entry name" value="Neurotransmitter-gated ion-channel ligand-binding domain"/>
    <property type="match status" value="1"/>
</dbReference>
<evidence type="ECO:0000256" key="3">
    <source>
        <dbReference type="ARBA" id="ARBA00022448"/>
    </source>
</evidence>
<dbReference type="InterPro" id="IPR036734">
    <property type="entry name" value="Neur_chan_lig-bd_sf"/>
</dbReference>
<evidence type="ECO:0000256" key="5">
    <source>
        <dbReference type="ARBA" id="ARBA00022692"/>
    </source>
</evidence>
<keyword evidence="10 11" id="KW-0407">Ion channel</keyword>
<protein>
    <recommendedName>
        <fullName evidence="12">Neurotransmitter-gated ion-channel ligand-binding domain-containing protein</fullName>
    </recommendedName>
</protein>
<keyword evidence="3 11" id="KW-0813">Transport</keyword>
<evidence type="ECO:0000256" key="9">
    <source>
        <dbReference type="ARBA" id="ARBA00023136"/>
    </source>
</evidence>
<sequence>MKWIICMSKHRCEVCFAQRTVYISIYSVYTVYKKMKFTQTDVTFMILTMLLRNAITKAKKQQLREFQRTDSLQLIIQAVGNTPPNFNDDWPTTVECELYVDSFDSIDEVNMDFTVSILLHLSWLDERFLPWAPTSGDNASYLEFDSKNLENFWIPDIFFPNEKKAFFHNVFLPNKMLRVYSGGRVSYTARISLTLSCNMDLRSYPFDQQHCCIQLEISYNEHNVIMKWANESDYKAVDTRRGVDLPKFRLTDIAQHGSFTHRKGSGQHSTLTAIFSFERNTGYYIVQMYIPSILVVMLSWISFWLNLTPRYLEFHTFKAIDIWMAICLLFVFSALLEFAIANVLSRKDTNKGFKFKSVFFLPLSDSRRKKKRNTELVVGSDGEMKLDPESDPTLQRPKKHCRGELYAMYLDVACRFFFPLLFLLFNLIYWTMYLSNSSKFSISNFTSDSCNLLK</sequence>
<dbReference type="SUPFAM" id="SSF63712">
    <property type="entry name" value="Nicotinic receptor ligand binding domain-like"/>
    <property type="match status" value="1"/>
</dbReference>
<proteinExistence type="inferred from homology"/>
<reference evidence="13 14" key="1">
    <citation type="submission" date="2022-12" db="EMBL/GenBank/DDBJ databases">
        <title>Chromosome-level genome of Tegillarca granosa.</title>
        <authorList>
            <person name="Kim J."/>
        </authorList>
    </citation>
    <scope>NUCLEOTIDE SEQUENCE [LARGE SCALE GENOMIC DNA]</scope>
    <source>
        <strain evidence="13">Teg-2019</strain>
        <tissue evidence="13">Adductor muscle</tissue>
    </source>
</reference>
<dbReference type="Pfam" id="PF02931">
    <property type="entry name" value="Neur_chan_LBD"/>
    <property type="match status" value="1"/>
</dbReference>
<feature type="domain" description="Neurotransmitter-gated ion-channel ligand-binding" evidence="12">
    <location>
        <begin position="83"/>
        <end position="279"/>
    </location>
</feature>
<keyword evidence="6" id="KW-0732">Signal</keyword>
<feature type="transmembrane region" description="Helical" evidence="11">
    <location>
        <begin position="283"/>
        <end position="302"/>
    </location>
</feature>
<keyword evidence="9 11" id="KW-0472">Membrane</keyword>
<evidence type="ECO:0000256" key="1">
    <source>
        <dbReference type="ARBA" id="ARBA00004141"/>
    </source>
</evidence>
<keyword evidence="5 11" id="KW-0812">Transmembrane</keyword>
<dbReference type="InterPro" id="IPR036719">
    <property type="entry name" value="Neuro-gated_channel_TM_sf"/>
</dbReference>
<evidence type="ECO:0000256" key="7">
    <source>
        <dbReference type="ARBA" id="ARBA00022989"/>
    </source>
</evidence>
<dbReference type="InterPro" id="IPR006201">
    <property type="entry name" value="Neur_channel"/>
</dbReference>
<dbReference type="InterPro" id="IPR038050">
    <property type="entry name" value="Neuro_actylchol_rec"/>
</dbReference>
<dbReference type="EMBL" id="JARBDR010000923">
    <property type="protein sequence ID" value="KAJ8297805.1"/>
    <property type="molecule type" value="Genomic_DNA"/>
</dbReference>